<dbReference type="EMBL" id="BTPU01000031">
    <property type="protein sequence ID" value="GMQ62846.1"/>
    <property type="molecule type" value="Genomic_DNA"/>
</dbReference>
<gene>
    <name evidence="1" type="ORF">AN2V17_20780</name>
</gene>
<accession>A0ACB5UIR5</accession>
<sequence>MTHANGINTEYIFSGGYFSSYPKEQSIWTQIRETDNCKVIHLVNMMGIDSDIWNEEKNDKPKKIKEIKIKA</sequence>
<dbReference type="Proteomes" id="UP001374599">
    <property type="component" value="Unassembled WGS sequence"/>
</dbReference>
<organism evidence="1 2">
    <name type="scientific">Vallitalea maricola</name>
    <dbReference type="NCBI Taxonomy" id="3074433"/>
    <lineage>
        <taxon>Bacteria</taxon>
        <taxon>Bacillati</taxon>
        <taxon>Bacillota</taxon>
        <taxon>Clostridia</taxon>
        <taxon>Lachnospirales</taxon>
        <taxon>Vallitaleaceae</taxon>
        <taxon>Vallitalea</taxon>
    </lineage>
</organism>
<reference evidence="1" key="1">
    <citation type="submission" date="2023-09" db="EMBL/GenBank/DDBJ databases">
        <title>Vallitalea sediminicola and Vallitalea maricola sp. nov., anaerobic bacteria isolated from marine sediment.</title>
        <authorList>
            <person name="Hirano S."/>
            <person name="Maeda A."/>
            <person name="Terahara T."/>
            <person name="Mori K."/>
            <person name="Hamada M."/>
            <person name="Matsumoto R."/>
            <person name="Kobayashi T."/>
        </authorList>
    </citation>
    <scope>NUCLEOTIDE SEQUENCE</scope>
    <source>
        <strain evidence="1">AN17-2</strain>
    </source>
</reference>
<evidence type="ECO:0000313" key="2">
    <source>
        <dbReference type="Proteomes" id="UP001374599"/>
    </source>
</evidence>
<protein>
    <submittedName>
        <fullName evidence="1">Uncharacterized protein</fullName>
    </submittedName>
</protein>
<evidence type="ECO:0000313" key="1">
    <source>
        <dbReference type="EMBL" id="GMQ62846.1"/>
    </source>
</evidence>
<keyword evidence="2" id="KW-1185">Reference proteome</keyword>
<comment type="caution">
    <text evidence="1">The sequence shown here is derived from an EMBL/GenBank/DDBJ whole genome shotgun (WGS) entry which is preliminary data.</text>
</comment>
<name>A0ACB5UIR5_9FIRM</name>
<proteinExistence type="predicted"/>